<keyword evidence="3" id="KW-0808">Transferase</keyword>
<dbReference type="PANTHER" id="PTHR47976:SF2">
    <property type="entry name" value="RECEPTOR-LIKE SERINE_THREONINE-PROTEIN KINASE"/>
    <property type="match status" value="1"/>
</dbReference>
<evidence type="ECO:0000256" key="1">
    <source>
        <dbReference type="ARBA" id="ARBA00022729"/>
    </source>
</evidence>
<proteinExistence type="predicted"/>
<feature type="domain" description="Protein kinase" evidence="2">
    <location>
        <begin position="1"/>
        <end position="197"/>
    </location>
</feature>
<sequence>MSNGSLFGLLFGISRPRWKQRMQIALGIARGLTYLHEECSTQIIHCDVKPPNILLDESLTPKISDFGLAKLLLSEQSRAARTHIRGTAGYFAPEWFRKASITMKVDVYSFGVMLLEMICCMSCVEFGMGDQEEALIDWVYDRYSEMKLNMLVENDEEAKNDIGSVERSVMFAIWCIQEDPSLRPSMRRVTQCLRELLRLPFPFALFLLPPHPPTSGGAPPHPLLTHIAFEQHPRRKGRKPTYIAWLISSSIDLFRVLILEREEHGVIADQGHPNFV</sequence>
<dbReference type="SMART" id="SM00220">
    <property type="entry name" value="S_TKc"/>
    <property type="match status" value="1"/>
</dbReference>
<comment type="caution">
    <text evidence="3">The sequence shown here is derived from an EMBL/GenBank/DDBJ whole genome shotgun (WGS) entry which is preliminary data.</text>
</comment>
<keyword evidence="4" id="KW-1185">Reference proteome</keyword>
<dbReference type="PROSITE" id="PS00108">
    <property type="entry name" value="PROTEIN_KINASE_ST"/>
    <property type="match status" value="1"/>
</dbReference>
<dbReference type="InterPro" id="IPR000719">
    <property type="entry name" value="Prot_kinase_dom"/>
</dbReference>
<keyword evidence="3" id="KW-0418">Kinase</keyword>
<dbReference type="Pfam" id="PF00069">
    <property type="entry name" value="Pkinase"/>
    <property type="match status" value="1"/>
</dbReference>
<accession>A0A2G9I608</accession>
<keyword evidence="3" id="KW-0723">Serine/threonine-protein kinase</keyword>
<dbReference type="InterPro" id="IPR008271">
    <property type="entry name" value="Ser/Thr_kinase_AS"/>
</dbReference>
<evidence type="ECO:0000313" key="4">
    <source>
        <dbReference type="Proteomes" id="UP000231279"/>
    </source>
</evidence>
<dbReference type="Gene3D" id="1.10.510.10">
    <property type="entry name" value="Transferase(Phosphotransferase) domain 1"/>
    <property type="match status" value="1"/>
</dbReference>
<gene>
    <name evidence="3" type="ORF">CDL12_02065</name>
</gene>
<evidence type="ECO:0000313" key="3">
    <source>
        <dbReference type="EMBL" id="PIN25193.1"/>
    </source>
</evidence>
<dbReference type="EMBL" id="NKXS01000293">
    <property type="protein sequence ID" value="PIN25193.1"/>
    <property type="molecule type" value="Genomic_DNA"/>
</dbReference>
<dbReference type="OrthoDB" id="5857966at2759"/>
<dbReference type="GO" id="GO:0004674">
    <property type="term" value="F:protein serine/threonine kinase activity"/>
    <property type="evidence" value="ECO:0007669"/>
    <property type="project" value="UniProtKB-KW"/>
</dbReference>
<name>A0A2G9I608_9LAMI</name>
<protein>
    <submittedName>
        <fullName evidence="3">Non-specific serine/threonine protein kinase</fullName>
        <ecNumber evidence="3">2.7.11.1</ecNumber>
    </submittedName>
</protein>
<dbReference type="STRING" id="429701.A0A2G9I608"/>
<dbReference type="SUPFAM" id="SSF56112">
    <property type="entry name" value="Protein kinase-like (PK-like)"/>
    <property type="match status" value="1"/>
</dbReference>
<dbReference type="PROSITE" id="PS50011">
    <property type="entry name" value="PROTEIN_KINASE_DOM"/>
    <property type="match status" value="1"/>
</dbReference>
<dbReference type="InterPro" id="IPR011009">
    <property type="entry name" value="Kinase-like_dom_sf"/>
</dbReference>
<dbReference type="EC" id="2.7.11.1" evidence="3"/>
<keyword evidence="1" id="KW-0732">Signal</keyword>
<dbReference type="FunFam" id="1.10.510.10:FF:000237">
    <property type="entry name" value="G-type lectin S-receptor-like serine/threonine-protein kinase"/>
    <property type="match status" value="1"/>
</dbReference>
<dbReference type="AlphaFoldDB" id="A0A2G9I608"/>
<dbReference type="Proteomes" id="UP000231279">
    <property type="component" value="Unassembled WGS sequence"/>
</dbReference>
<organism evidence="3 4">
    <name type="scientific">Handroanthus impetiginosus</name>
    <dbReference type="NCBI Taxonomy" id="429701"/>
    <lineage>
        <taxon>Eukaryota</taxon>
        <taxon>Viridiplantae</taxon>
        <taxon>Streptophyta</taxon>
        <taxon>Embryophyta</taxon>
        <taxon>Tracheophyta</taxon>
        <taxon>Spermatophyta</taxon>
        <taxon>Magnoliopsida</taxon>
        <taxon>eudicotyledons</taxon>
        <taxon>Gunneridae</taxon>
        <taxon>Pentapetalae</taxon>
        <taxon>asterids</taxon>
        <taxon>lamiids</taxon>
        <taxon>Lamiales</taxon>
        <taxon>Bignoniaceae</taxon>
        <taxon>Crescentiina</taxon>
        <taxon>Tabebuia alliance</taxon>
        <taxon>Handroanthus</taxon>
    </lineage>
</organism>
<dbReference type="GO" id="GO:0005524">
    <property type="term" value="F:ATP binding"/>
    <property type="evidence" value="ECO:0007669"/>
    <property type="project" value="InterPro"/>
</dbReference>
<dbReference type="PANTHER" id="PTHR47976">
    <property type="entry name" value="G-TYPE LECTIN S-RECEPTOR-LIKE SERINE/THREONINE-PROTEIN KINASE SD2-5"/>
    <property type="match status" value="1"/>
</dbReference>
<dbReference type="InterPro" id="IPR051343">
    <property type="entry name" value="G-type_lectin_kinases/EP1-like"/>
</dbReference>
<evidence type="ECO:0000259" key="2">
    <source>
        <dbReference type="PROSITE" id="PS50011"/>
    </source>
</evidence>
<reference evidence="4" key="1">
    <citation type="journal article" date="2018" name="Gigascience">
        <title>Genome assembly of the Pink Ipe (Handroanthus impetiginosus, Bignoniaceae), a highly valued, ecologically keystone Neotropical timber forest tree.</title>
        <authorList>
            <person name="Silva-Junior O.B."/>
            <person name="Grattapaglia D."/>
            <person name="Novaes E."/>
            <person name="Collevatti R.G."/>
        </authorList>
    </citation>
    <scope>NUCLEOTIDE SEQUENCE [LARGE SCALE GENOMIC DNA]</scope>
    <source>
        <strain evidence="4">cv. UFG-1</strain>
    </source>
</reference>